<name>A0A161TRC6_BACCE</name>
<dbReference type="InterPro" id="IPR050834">
    <property type="entry name" value="Glycosyltransf_2"/>
</dbReference>
<dbReference type="GO" id="GO:0016740">
    <property type="term" value="F:transferase activity"/>
    <property type="evidence" value="ECO:0007669"/>
    <property type="project" value="UniProtKB-KW"/>
</dbReference>
<dbReference type="Pfam" id="PF00535">
    <property type="entry name" value="Glycos_transf_2"/>
    <property type="match status" value="1"/>
</dbReference>
<dbReference type="EMBL" id="LJKE01000084">
    <property type="protein sequence ID" value="KZD58116.1"/>
    <property type="molecule type" value="Genomic_DNA"/>
</dbReference>
<protein>
    <submittedName>
        <fullName evidence="2">Glycosyl transferase family 2</fullName>
    </submittedName>
</protein>
<gene>
    <name evidence="2" type="ORF">B4088_4398</name>
</gene>
<dbReference type="SUPFAM" id="SSF53448">
    <property type="entry name" value="Nucleotide-diphospho-sugar transferases"/>
    <property type="match status" value="1"/>
</dbReference>
<evidence type="ECO:0000259" key="1">
    <source>
        <dbReference type="Pfam" id="PF00535"/>
    </source>
</evidence>
<comment type="caution">
    <text evidence="2">The sequence shown here is derived from an EMBL/GenBank/DDBJ whole genome shotgun (WGS) entry which is preliminary data.</text>
</comment>
<dbReference type="PATRIC" id="fig|1396.535.peg.1483"/>
<dbReference type="InterPro" id="IPR029044">
    <property type="entry name" value="Nucleotide-diphossugar_trans"/>
</dbReference>
<keyword evidence="2" id="KW-0808">Transferase</keyword>
<sequence>MDLVSVVIPTYARNDMLQRAINSVLNQVYSNIEILVIDDNGNGSDYRRETEKIMSQYELNNKVKYIKNSENMGGARSRNVGIKHAKGKFIAFLDDDDEYLPENIEEKLAVFKNNKNSKLALVYGYTETVMDNGKHIIVENNFSGNCLYEQLVHNCIAATTQWMCRKDVLLEVGMFQDVPCKQDSILMLNILKVGYEIEYVPKVLTRYYDYEGPRISTKGKTIMGEMNYRNLGRKLYDKFSEKQVREIEYSFANRLMILFMKKKEYKNAAKELRVMCKIHPFKTIKIVANAFINLMSGKISKYL</sequence>
<dbReference type="RefSeq" id="WP_063262306.1">
    <property type="nucleotide sequence ID" value="NZ_LJKE01000084.1"/>
</dbReference>
<reference evidence="2 3" key="1">
    <citation type="submission" date="2015-09" db="EMBL/GenBank/DDBJ databases">
        <title>Bacillus cereus food isolates.</title>
        <authorList>
            <person name="Boekhorst J."/>
        </authorList>
    </citation>
    <scope>NUCLEOTIDE SEQUENCE [LARGE SCALE GENOMIC DNA]</scope>
    <source>
        <strain evidence="2 3">B4088</strain>
    </source>
</reference>
<dbReference type="Gene3D" id="3.90.550.10">
    <property type="entry name" value="Spore Coat Polysaccharide Biosynthesis Protein SpsA, Chain A"/>
    <property type="match status" value="1"/>
</dbReference>
<dbReference type="PANTHER" id="PTHR43685:SF2">
    <property type="entry name" value="GLYCOSYLTRANSFERASE 2-LIKE DOMAIN-CONTAINING PROTEIN"/>
    <property type="match status" value="1"/>
</dbReference>
<proteinExistence type="predicted"/>
<evidence type="ECO:0000313" key="3">
    <source>
        <dbReference type="Proteomes" id="UP000076482"/>
    </source>
</evidence>
<accession>A0A161TRC6</accession>
<feature type="domain" description="Glycosyltransferase 2-like" evidence="1">
    <location>
        <begin position="5"/>
        <end position="170"/>
    </location>
</feature>
<evidence type="ECO:0000313" key="2">
    <source>
        <dbReference type="EMBL" id="KZD58116.1"/>
    </source>
</evidence>
<dbReference type="PANTHER" id="PTHR43685">
    <property type="entry name" value="GLYCOSYLTRANSFERASE"/>
    <property type="match status" value="1"/>
</dbReference>
<dbReference type="AlphaFoldDB" id="A0A161TRC6"/>
<dbReference type="CDD" id="cd00761">
    <property type="entry name" value="Glyco_tranf_GTA_type"/>
    <property type="match status" value="1"/>
</dbReference>
<dbReference type="InterPro" id="IPR001173">
    <property type="entry name" value="Glyco_trans_2-like"/>
</dbReference>
<dbReference type="Proteomes" id="UP000076482">
    <property type="component" value="Unassembled WGS sequence"/>
</dbReference>
<organism evidence="2 3">
    <name type="scientific">Bacillus cereus</name>
    <dbReference type="NCBI Taxonomy" id="1396"/>
    <lineage>
        <taxon>Bacteria</taxon>
        <taxon>Bacillati</taxon>
        <taxon>Bacillota</taxon>
        <taxon>Bacilli</taxon>
        <taxon>Bacillales</taxon>
        <taxon>Bacillaceae</taxon>
        <taxon>Bacillus</taxon>
        <taxon>Bacillus cereus group</taxon>
    </lineage>
</organism>